<comment type="subcellular location">
    <subcellularLocation>
        <location evidence="1">Cell inner membrane</location>
        <topology evidence="1">Multi-pass membrane protein</topology>
    </subcellularLocation>
    <subcellularLocation>
        <location evidence="9">Cell membrane</location>
        <topology evidence="9">Multi-pass membrane protein</topology>
    </subcellularLocation>
</comment>
<dbReference type="EMBL" id="JBHUIW010000009">
    <property type="protein sequence ID" value="MFD2182451.1"/>
    <property type="molecule type" value="Genomic_DNA"/>
</dbReference>
<evidence type="ECO:0000256" key="3">
    <source>
        <dbReference type="ARBA" id="ARBA00022448"/>
    </source>
</evidence>
<dbReference type="InterPro" id="IPR000515">
    <property type="entry name" value="MetI-like"/>
</dbReference>
<dbReference type="Pfam" id="PF00528">
    <property type="entry name" value="BPD_transp_1"/>
    <property type="match status" value="1"/>
</dbReference>
<keyword evidence="7 9" id="KW-1133">Transmembrane helix</keyword>
<dbReference type="PANTHER" id="PTHR30614">
    <property type="entry name" value="MEMBRANE COMPONENT OF AMINO ACID ABC TRANSPORTER"/>
    <property type="match status" value="1"/>
</dbReference>
<keyword evidence="6" id="KW-0029">Amino-acid transport</keyword>
<evidence type="ECO:0000256" key="6">
    <source>
        <dbReference type="ARBA" id="ARBA00022970"/>
    </source>
</evidence>
<evidence type="ECO:0000256" key="4">
    <source>
        <dbReference type="ARBA" id="ARBA00022475"/>
    </source>
</evidence>
<keyword evidence="12" id="KW-1185">Reference proteome</keyword>
<evidence type="ECO:0000256" key="7">
    <source>
        <dbReference type="ARBA" id="ARBA00022989"/>
    </source>
</evidence>
<evidence type="ECO:0000256" key="2">
    <source>
        <dbReference type="ARBA" id="ARBA00010072"/>
    </source>
</evidence>
<evidence type="ECO:0000256" key="5">
    <source>
        <dbReference type="ARBA" id="ARBA00022692"/>
    </source>
</evidence>
<evidence type="ECO:0000256" key="9">
    <source>
        <dbReference type="RuleBase" id="RU363032"/>
    </source>
</evidence>
<evidence type="ECO:0000313" key="11">
    <source>
        <dbReference type="EMBL" id="MFD2182451.1"/>
    </source>
</evidence>
<dbReference type="Proteomes" id="UP001597314">
    <property type="component" value="Unassembled WGS sequence"/>
</dbReference>
<evidence type="ECO:0000256" key="8">
    <source>
        <dbReference type="ARBA" id="ARBA00023136"/>
    </source>
</evidence>
<keyword evidence="4" id="KW-1003">Cell membrane</keyword>
<keyword evidence="5 9" id="KW-0812">Transmembrane</keyword>
<reference evidence="12" key="1">
    <citation type="journal article" date="2019" name="Int. J. Syst. Evol. Microbiol.">
        <title>The Global Catalogue of Microorganisms (GCM) 10K type strain sequencing project: providing services to taxonomists for standard genome sequencing and annotation.</title>
        <authorList>
            <consortium name="The Broad Institute Genomics Platform"/>
            <consortium name="The Broad Institute Genome Sequencing Center for Infectious Disease"/>
            <person name="Wu L."/>
            <person name="Ma J."/>
        </authorList>
    </citation>
    <scope>NUCLEOTIDE SEQUENCE [LARGE SCALE GENOMIC DNA]</scope>
    <source>
        <strain evidence="12">CGMCC 1.6774</strain>
    </source>
</reference>
<feature type="domain" description="ABC transmembrane type-1" evidence="10">
    <location>
        <begin position="21"/>
        <end position="207"/>
    </location>
</feature>
<evidence type="ECO:0000256" key="1">
    <source>
        <dbReference type="ARBA" id="ARBA00004429"/>
    </source>
</evidence>
<dbReference type="CDD" id="cd06261">
    <property type="entry name" value="TM_PBP2"/>
    <property type="match status" value="1"/>
</dbReference>
<dbReference type="PROSITE" id="PS50928">
    <property type="entry name" value="ABC_TM1"/>
    <property type="match status" value="1"/>
</dbReference>
<dbReference type="InterPro" id="IPR035906">
    <property type="entry name" value="MetI-like_sf"/>
</dbReference>
<comment type="caution">
    <text evidence="11">The sequence shown here is derived from an EMBL/GenBank/DDBJ whole genome shotgun (WGS) entry which is preliminary data.</text>
</comment>
<dbReference type="Gene3D" id="1.10.3720.10">
    <property type="entry name" value="MetI-like"/>
    <property type="match status" value="1"/>
</dbReference>
<feature type="transmembrane region" description="Helical" evidence="9">
    <location>
        <begin position="188"/>
        <end position="207"/>
    </location>
</feature>
<dbReference type="PANTHER" id="PTHR30614:SF0">
    <property type="entry name" value="L-CYSTINE TRANSPORT SYSTEM PERMEASE PROTEIN TCYL"/>
    <property type="match status" value="1"/>
</dbReference>
<dbReference type="InterPro" id="IPR010065">
    <property type="entry name" value="AA_ABC_transptr_permease_3TM"/>
</dbReference>
<sequence length="225" mass="24237">MSYQFDWSQVWQHRDLILDGLLVTIALSVAALVPTLIVGMLIGTLGASTSRAGRVAAGLYVETMRNVPLLIHMYVWYMALAFLRLPAFLCAVLGLTLYSSAYVAELVRAGIAAVPRGQARAAAASGLRPWQVQVLVVYPQALRIVAPSLASLASQLVKDSSLASVIAVAELSYQAGAIEGQTFRTFEVYITIAVLYIALVLLISFAIDHIPGLRARRPIARIADA</sequence>
<comment type="similarity">
    <text evidence="2">Belongs to the binding-protein-dependent transport system permease family. HisMQ subfamily.</text>
</comment>
<organism evidence="11 12">
    <name type="scientific">Rhodoplanes azumiensis</name>
    <dbReference type="NCBI Taxonomy" id="1897628"/>
    <lineage>
        <taxon>Bacteria</taxon>
        <taxon>Pseudomonadati</taxon>
        <taxon>Pseudomonadota</taxon>
        <taxon>Alphaproteobacteria</taxon>
        <taxon>Hyphomicrobiales</taxon>
        <taxon>Nitrobacteraceae</taxon>
        <taxon>Rhodoplanes</taxon>
    </lineage>
</organism>
<evidence type="ECO:0000313" key="12">
    <source>
        <dbReference type="Proteomes" id="UP001597314"/>
    </source>
</evidence>
<proteinExistence type="inferred from homology"/>
<protein>
    <submittedName>
        <fullName evidence="11">Amino acid ABC transporter permease</fullName>
    </submittedName>
</protein>
<gene>
    <name evidence="11" type="ORF">ACFSOX_09825</name>
</gene>
<name>A0ABW5AK48_9BRAD</name>
<dbReference type="InterPro" id="IPR043429">
    <property type="entry name" value="ArtM/GltK/GlnP/TcyL/YhdX-like"/>
</dbReference>
<feature type="transmembrane region" description="Helical" evidence="9">
    <location>
        <begin position="74"/>
        <end position="98"/>
    </location>
</feature>
<evidence type="ECO:0000259" key="10">
    <source>
        <dbReference type="PROSITE" id="PS50928"/>
    </source>
</evidence>
<feature type="transmembrane region" description="Helical" evidence="9">
    <location>
        <begin position="20"/>
        <end position="45"/>
    </location>
</feature>
<keyword evidence="8 9" id="KW-0472">Membrane</keyword>
<accession>A0ABW5AK48</accession>
<dbReference type="SUPFAM" id="SSF161098">
    <property type="entry name" value="MetI-like"/>
    <property type="match status" value="1"/>
</dbReference>
<keyword evidence="3 9" id="KW-0813">Transport</keyword>
<dbReference type="NCBIfam" id="TIGR01726">
    <property type="entry name" value="HEQRo_perm_3TM"/>
    <property type="match status" value="1"/>
</dbReference>
<dbReference type="RefSeq" id="WP_378477631.1">
    <property type="nucleotide sequence ID" value="NZ_JBHUIW010000009.1"/>
</dbReference>